<dbReference type="PROSITE" id="PS50966">
    <property type="entry name" value="ZF_SWIM"/>
    <property type="match status" value="1"/>
</dbReference>
<dbReference type="Proteomes" id="UP000645966">
    <property type="component" value="Unassembled WGS sequence"/>
</dbReference>
<dbReference type="AlphaFoldDB" id="A0A934I4E0"/>
<proteinExistence type="predicted"/>
<comment type="caution">
    <text evidence="3">The sequence shown here is derived from an EMBL/GenBank/DDBJ whole genome shotgun (WGS) entry which is preliminary data.</text>
</comment>
<reference evidence="3" key="1">
    <citation type="submission" date="2020-12" db="EMBL/GenBank/DDBJ databases">
        <title>Genome public.</title>
        <authorList>
            <person name="Sun Q."/>
        </authorList>
    </citation>
    <scope>NUCLEOTIDE SEQUENCE</scope>
    <source>
        <strain evidence="3">CCM 8863</strain>
    </source>
</reference>
<dbReference type="GO" id="GO:0008270">
    <property type="term" value="F:zinc ion binding"/>
    <property type="evidence" value="ECO:0007669"/>
    <property type="project" value="UniProtKB-KW"/>
</dbReference>
<dbReference type="EMBL" id="JAEIOS010000009">
    <property type="protein sequence ID" value="MBI8988350.1"/>
    <property type="molecule type" value="Genomic_DNA"/>
</dbReference>
<keyword evidence="1" id="KW-0862">Zinc</keyword>
<dbReference type="PANTHER" id="PTHR38133">
    <property type="entry name" value="SLR1429 PROTEIN"/>
    <property type="match status" value="1"/>
</dbReference>
<accession>A0A934I4E0</accession>
<keyword evidence="1" id="KW-0863">Zinc-finger</keyword>
<evidence type="ECO:0000313" key="3">
    <source>
        <dbReference type="EMBL" id="MBI8988350.1"/>
    </source>
</evidence>
<keyword evidence="4" id="KW-1185">Reference proteome</keyword>
<dbReference type="InterPro" id="IPR007527">
    <property type="entry name" value="Znf_SWIM"/>
</dbReference>
<dbReference type="RefSeq" id="WP_198737399.1">
    <property type="nucleotide sequence ID" value="NZ_JAEIOS010000009.1"/>
</dbReference>
<keyword evidence="1" id="KW-0479">Metal-binding</keyword>
<sequence length="280" mass="29925">MSRTDKPRRGHVTAADNVIYANFGRTTRVTETPRPGTARKKTAPVSPVARRLGEGVAELAEEGRRKRGRAYADNGNVLSVVVDRDRITGTVAGSQNEPFTVTVGLGYRGAEDLQKAIKVLAGDPRGIDAVRRGSIPDEVLDVLLCADAGELRLHCTCPDPTPVCKHSVAVARIASEKLDAGPHLLYALRGVDPVSVQRSMSGAVAERGETATVSSEEFWEGGQLPPLPDPAVAPLVDATDPDKLADALFTVSYTRIEARAGVTDITELYHHLTRGTRSST</sequence>
<evidence type="ECO:0000313" key="4">
    <source>
        <dbReference type="Proteomes" id="UP000645966"/>
    </source>
</evidence>
<evidence type="ECO:0000256" key="1">
    <source>
        <dbReference type="PROSITE-ProRule" id="PRU00325"/>
    </source>
</evidence>
<evidence type="ECO:0000259" key="2">
    <source>
        <dbReference type="PROSITE" id="PS50966"/>
    </source>
</evidence>
<name>A0A934I4E0_9CORY</name>
<protein>
    <recommendedName>
        <fullName evidence="2">SWIM-type domain-containing protein</fullName>
    </recommendedName>
</protein>
<feature type="domain" description="SWIM-type" evidence="2">
    <location>
        <begin position="140"/>
        <end position="175"/>
    </location>
</feature>
<organism evidence="3 4">
    <name type="scientific">Corynebacterium meridianum</name>
    <dbReference type="NCBI Taxonomy" id="2765363"/>
    <lineage>
        <taxon>Bacteria</taxon>
        <taxon>Bacillati</taxon>
        <taxon>Actinomycetota</taxon>
        <taxon>Actinomycetes</taxon>
        <taxon>Mycobacteriales</taxon>
        <taxon>Corynebacteriaceae</taxon>
        <taxon>Corynebacterium</taxon>
    </lineage>
</organism>
<dbReference type="PANTHER" id="PTHR38133:SF1">
    <property type="entry name" value="SLR1429 PROTEIN"/>
    <property type="match status" value="1"/>
</dbReference>
<gene>
    <name evidence="3" type="ORF">JDV75_01025</name>
</gene>